<evidence type="ECO:0000313" key="4">
    <source>
        <dbReference type="Proteomes" id="UP000076532"/>
    </source>
</evidence>
<dbReference type="Gene3D" id="1.10.510.10">
    <property type="entry name" value="Transferase(Phosphotransferase) domain 1"/>
    <property type="match status" value="1"/>
</dbReference>
<dbReference type="OrthoDB" id="5979581at2759"/>
<evidence type="ECO:0000313" key="3">
    <source>
        <dbReference type="EMBL" id="KZP10879.1"/>
    </source>
</evidence>
<evidence type="ECO:0000256" key="1">
    <source>
        <dbReference type="ARBA" id="ARBA00012513"/>
    </source>
</evidence>
<feature type="domain" description="Protein kinase" evidence="2">
    <location>
        <begin position="12"/>
        <end position="322"/>
    </location>
</feature>
<dbReference type="SUPFAM" id="SSF56112">
    <property type="entry name" value="Protein kinase-like (PK-like)"/>
    <property type="match status" value="1"/>
</dbReference>
<dbReference type="PANTHER" id="PTHR11909">
    <property type="entry name" value="CASEIN KINASE-RELATED"/>
    <property type="match status" value="1"/>
</dbReference>
<reference evidence="3 4" key="1">
    <citation type="journal article" date="2016" name="Mol. Biol. Evol.">
        <title>Comparative Genomics of Early-Diverging Mushroom-Forming Fungi Provides Insights into the Origins of Lignocellulose Decay Capabilities.</title>
        <authorList>
            <person name="Nagy L.G."/>
            <person name="Riley R."/>
            <person name="Tritt A."/>
            <person name="Adam C."/>
            <person name="Daum C."/>
            <person name="Floudas D."/>
            <person name="Sun H."/>
            <person name="Yadav J.S."/>
            <person name="Pangilinan J."/>
            <person name="Larsson K.H."/>
            <person name="Matsuura K."/>
            <person name="Barry K."/>
            <person name="Labutti K."/>
            <person name="Kuo R."/>
            <person name="Ohm R.A."/>
            <person name="Bhattacharya S.S."/>
            <person name="Shirouzu T."/>
            <person name="Yoshinaga Y."/>
            <person name="Martin F.M."/>
            <person name="Grigoriev I.V."/>
            <person name="Hibbett D.S."/>
        </authorList>
    </citation>
    <scope>NUCLEOTIDE SEQUENCE [LARGE SCALE GENOMIC DNA]</scope>
    <source>
        <strain evidence="3 4">CBS 109695</strain>
    </source>
</reference>
<gene>
    <name evidence="3" type="ORF">FIBSPDRAFT_913740</name>
</gene>
<protein>
    <recommendedName>
        <fullName evidence="1">non-specific serine/threonine protein kinase</fullName>
        <ecNumber evidence="1">2.7.11.1</ecNumber>
    </recommendedName>
</protein>
<dbReference type="STRING" id="436010.A0A165ZSI0"/>
<dbReference type="GO" id="GO:0005524">
    <property type="term" value="F:ATP binding"/>
    <property type="evidence" value="ECO:0007669"/>
    <property type="project" value="InterPro"/>
</dbReference>
<dbReference type="EC" id="2.7.11.1" evidence="1"/>
<dbReference type="InterPro" id="IPR050235">
    <property type="entry name" value="CK1_Ser-Thr_kinase"/>
</dbReference>
<dbReference type="Pfam" id="PF00069">
    <property type="entry name" value="Pkinase"/>
    <property type="match status" value="1"/>
</dbReference>
<keyword evidence="4" id="KW-1185">Reference proteome</keyword>
<dbReference type="PROSITE" id="PS00108">
    <property type="entry name" value="PROTEIN_KINASE_ST"/>
    <property type="match status" value="1"/>
</dbReference>
<sequence>MPDNSVLAVDAYKIVKRIAMGGFGIVDQGVGPNGEVVALKKERSSKRVTRPSLAHEHKVYQALAGHPCIPAVRAFGRQGNFDVLVMDLLGPSLGDRYRKHGGKFSLSATATLGLGMLDAIEYIHYKGFIHRDLKPDNFLFGRTGDQVHTIHPVDFGLTRHYRDPHTGLHFPYSEGVQLMGTLNYASLGAHLGQAQSRRDDLQSFAYILLHFARGSLPWENLRGGTDRHRELRTQEKKRSWTAARLCAGFPAEMEVFTEHCLKLGWSEDPQYNLLRDQLSKLAGDQKKELLQVWNPETEDTLVRLYRDPSSGTSSSSSSSGRH</sequence>
<organism evidence="3 4">
    <name type="scientific">Athelia psychrophila</name>
    <dbReference type="NCBI Taxonomy" id="1759441"/>
    <lineage>
        <taxon>Eukaryota</taxon>
        <taxon>Fungi</taxon>
        <taxon>Dikarya</taxon>
        <taxon>Basidiomycota</taxon>
        <taxon>Agaricomycotina</taxon>
        <taxon>Agaricomycetes</taxon>
        <taxon>Agaricomycetidae</taxon>
        <taxon>Atheliales</taxon>
        <taxon>Atheliaceae</taxon>
        <taxon>Athelia</taxon>
    </lineage>
</organism>
<dbReference type="AlphaFoldDB" id="A0A165ZSI0"/>
<dbReference type="CDD" id="cd14016">
    <property type="entry name" value="STKc_CK1"/>
    <property type="match status" value="1"/>
</dbReference>
<dbReference type="SMART" id="SM00220">
    <property type="entry name" value="S_TKc"/>
    <property type="match status" value="1"/>
</dbReference>
<name>A0A165ZSI0_9AGAM</name>
<dbReference type="GO" id="GO:0004674">
    <property type="term" value="F:protein serine/threonine kinase activity"/>
    <property type="evidence" value="ECO:0007669"/>
    <property type="project" value="UniProtKB-EC"/>
</dbReference>
<dbReference type="InterPro" id="IPR011009">
    <property type="entry name" value="Kinase-like_dom_sf"/>
</dbReference>
<proteinExistence type="predicted"/>
<dbReference type="Proteomes" id="UP000076532">
    <property type="component" value="Unassembled WGS sequence"/>
</dbReference>
<dbReference type="EMBL" id="KV417672">
    <property type="protein sequence ID" value="KZP10879.1"/>
    <property type="molecule type" value="Genomic_DNA"/>
</dbReference>
<dbReference type="InterPro" id="IPR008271">
    <property type="entry name" value="Ser/Thr_kinase_AS"/>
</dbReference>
<evidence type="ECO:0000259" key="2">
    <source>
        <dbReference type="PROSITE" id="PS50011"/>
    </source>
</evidence>
<dbReference type="InterPro" id="IPR000719">
    <property type="entry name" value="Prot_kinase_dom"/>
</dbReference>
<dbReference type="PROSITE" id="PS50011">
    <property type="entry name" value="PROTEIN_KINASE_DOM"/>
    <property type="match status" value="1"/>
</dbReference>
<accession>A0A165ZSI0</accession>